<dbReference type="Gene3D" id="3.40.50.2300">
    <property type="match status" value="1"/>
</dbReference>
<reference evidence="3 4" key="1">
    <citation type="submission" date="2018-09" db="EMBL/GenBank/DDBJ databases">
        <title>Marinorhizobium profundi gen. nov., sp. nov., isolated from a deep-sea sediment sample from the New Britain Trench and proposal of Marinorhizobiaceae fam. nov. in the order Rhizobiales of the class Alphaproteobacteria.</title>
        <authorList>
            <person name="Cao J."/>
        </authorList>
    </citation>
    <scope>NUCLEOTIDE SEQUENCE [LARGE SCALE GENOMIC DNA]</scope>
    <source>
        <strain evidence="3 4">WS11</strain>
    </source>
</reference>
<dbReference type="InterPro" id="IPR001789">
    <property type="entry name" value="Sig_transdc_resp-reg_receiver"/>
</dbReference>
<feature type="domain" description="Response regulatory" evidence="2">
    <location>
        <begin position="10"/>
        <end position="122"/>
    </location>
</feature>
<organism evidence="3 4">
    <name type="scientific">Georhizobium profundi</name>
    <dbReference type="NCBI Taxonomy" id="2341112"/>
    <lineage>
        <taxon>Bacteria</taxon>
        <taxon>Pseudomonadati</taxon>
        <taxon>Pseudomonadota</taxon>
        <taxon>Alphaproteobacteria</taxon>
        <taxon>Hyphomicrobiales</taxon>
        <taxon>Rhizobiaceae</taxon>
        <taxon>Georhizobium</taxon>
    </lineage>
</organism>
<proteinExistence type="predicted"/>
<dbReference type="KEGG" id="abaw:D5400_10670"/>
<evidence type="ECO:0000313" key="4">
    <source>
        <dbReference type="Proteomes" id="UP000268192"/>
    </source>
</evidence>
<dbReference type="SUPFAM" id="SSF52172">
    <property type="entry name" value="CheY-like"/>
    <property type="match status" value="1"/>
</dbReference>
<gene>
    <name evidence="3" type="ORF">D5400_10670</name>
</gene>
<protein>
    <submittedName>
        <fullName evidence="3">Response regulator</fullName>
    </submittedName>
</protein>
<dbReference type="RefSeq" id="WP_126009991.1">
    <property type="nucleotide sequence ID" value="NZ_CP032509.1"/>
</dbReference>
<dbReference type="EMBL" id="CP032509">
    <property type="protein sequence ID" value="AZN71679.1"/>
    <property type="molecule type" value="Genomic_DNA"/>
</dbReference>
<dbReference type="Proteomes" id="UP000268192">
    <property type="component" value="Chromosome"/>
</dbReference>
<accession>A0A3S9B408</accession>
<sequence>MAIDHRKPRKIVIIEDEVLLALDLEMIAEDVGFTVAGQAGRKNEAIDVIQRSRPDLCLVDVHLLDGPTGVDVARFAVENTNALVVFVTANRAALPEDLVGAYGIISKPYTVSGVKDALRHLLGVINDNNEADAVTPAELRAAAR</sequence>
<dbReference type="PROSITE" id="PS50110">
    <property type="entry name" value="RESPONSE_REGULATORY"/>
    <property type="match status" value="1"/>
</dbReference>
<name>A0A3S9B408_9HYPH</name>
<dbReference type="Pfam" id="PF00072">
    <property type="entry name" value="Response_reg"/>
    <property type="match status" value="1"/>
</dbReference>
<evidence type="ECO:0000313" key="3">
    <source>
        <dbReference type="EMBL" id="AZN71679.1"/>
    </source>
</evidence>
<dbReference type="InterPro" id="IPR011006">
    <property type="entry name" value="CheY-like_superfamily"/>
</dbReference>
<dbReference type="SMART" id="SM00448">
    <property type="entry name" value="REC"/>
    <property type="match status" value="1"/>
</dbReference>
<evidence type="ECO:0000259" key="2">
    <source>
        <dbReference type="PROSITE" id="PS50110"/>
    </source>
</evidence>
<keyword evidence="4" id="KW-1185">Reference proteome</keyword>
<dbReference type="AlphaFoldDB" id="A0A3S9B408"/>
<dbReference type="GO" id="GO:0000160">
    <property type="term" value="P:phosphorelay signal transduction system"/>
    <property type="evidence" value="ECO:0007669"/>
    <property type="project" value="InterPro"/>
</dbReference>
<evidence type="ECO:0000256" key="1">
    <source>
        <dbReference type="PROSITE-ProRule" id="PRU00169"/>
    </source>
</evidence>
<feature type="modified residue" description="4-aspartylphosphate" evidence="1">
    <location>
        <position position="60"/>
    </location>
</feature>
<dbReference type="OrthoDB" id="7060229at2"/>
<keyword evidence="1" id="KW-0597">Phosphoprotein</keyword>